<accession>A0ABR1CRG3</accession>
<protein>
    <submittedName>
        <fullName evidence="2">Uncharacterized protein</fullName>
    </submittedName>
</protein>
<reference evidence="2 3" key="1">
    <citation type="submission" date="2023-08" db="EMBL/GenBank/DDBJ databases">
        <title>A Necator americanus chromosomal reference genome.</title>
        <authorList>
            <person name="Ilik V."/>
            <person name="Petrzelkova K.J."/>
            <person name="Pardy F."/>
            <person name="Fuh T."/>
            <person name="Niatou-Singa F.S."/>
            <person name="Gouil Q."/>
            <person name="Baker L."/>
            <person name="Ritchie M.E."/>
            <person name="Jex A.R."/>
            <person name="Gazzola D."/>
            <person name="Li H."/>
            <person name="Toshio Fujiwara R."/>
            <person name="Zhan B."/>
            <person name="Aroian R.V."/>
            <person name="Pafco B."/>
            <person name="Schwarz E.M."/>
        </authorList>
    </citation>
    <scope>NUCLEOTIDE SEQUENCE [LARGE SCALE GENOMIC DNA]</scope>
    <source>
        <strain evidence="2 3">Aroian</strain>
        <tissue evidence="2">Whole animal</tissue>
    </source>
</reference>
<name>A0ABR1CRG3_NECAM</name>
<gene>
    <name evidence="2" type="primary">Necator_chrIII.g9092</name>
    <name evidence="2" type="ORF">RB195_008327</name>
</gene>
<organism evidence="2 3">
    <name type="scientific">Necator americanus</name>
    <name type="common">Human hookworm</name>
    <dbReference type="NCBI Taxonomy" id="51031"/>
    <lineage>
        <taxon>Eukaryota</taxon>
        <taxon>Metazoa</taxon>
        <taxon>Ecdysozoa</taxon>
        <taxon>Nematoda</taxon>
        <taxon>Chromadorea</taxon>
        <taxon>Rhabditida</taxon>
        <taxon>Rhabditina</taxon>
        <taxon>Rhabditomorpha</taxon>
        <taxon>Strongyloidea</taxon>
        <taxon>Ancylostomatidae</taxon>
        <taxon>Bunostominae</taxon>
        <taxon>Necator</taxon>
    </lineage>
</organism>
<evidence type="ECO:0000256" key="1">
    <source>
        <dbReference type="SAM" id="MobiDB-lite"/>
    </source>
</evidence>
<sequence>MPCDRQFLLPVSSVSRPLPRKMLRLTICILVPLTIAQYSNTQTGSQSSNSEPGYLPDYQGDRYTNPARITETQALNKPFFDQLGYVPPAPPQTPAQLGGQGQPTGSGYAPPQTSAQQLGGQMQPTGSGYAPPQTSAQQRGGQMQPTRSGYAPPNPSSTSSGGGNPYVSQGSSMYGSSVGGGTMPYVGSSAGGDAQYDYLQNYVEPMQYGRQQVIDRYAYFERLDFSFNICLLTSFGKKGGYTSSYGYANQQYNPSSTYYSTPSSSQQYYNPSLNSNSPTRNYNAVLNTNLGYAGQVQREQTQQYGYGNMQQQQYANPNDPLNRVPLSYGYYGSNQLYNDQQYGNQQQQQQQYYGNRQYDSSNYQSWCCGPTSTSCCYQTSNSNSMQYYDPSISSNQKYITTYGNQQQYGTTSTISPYLSLTTTRSYGKKK</sequence>
<feature type="compositionally biased region" description="Low complexity" evidence="1">
    <location>
        <begin position="40"/>
        <end position="50"/>
    </location>
</feature>
<feature type="region of interest" description="Disordered" evidence="1">
    <location>
        <begin position="81"/>
        <end position="170"/>
    </location>
</feature>
<feature type="region of interest" description="Disordered" evidence="1">
    <location>
        <begin position="257"/>
        <end position="276"/>
    </location>
</feature>
<dbReference type="EMBL" id="JAVFWL010000003">
    <property type="protein sequence ID" value="KAK6739766.1"/>
    <property type="molecule type" value="Genomic_DNA"/>
</dbReference>
<dbReference type="Proteomes" id="UP001303046">
    <property type="component" value="Unassembled WGS sequence"/>
</dbReference>
<keyword evidence="3" id="KW-1185">Reference proteome</keyword>
<evidence type="ECO:0000313" key="2">
    <source>
        <dbReference type="EMBL" id="KAK6739766.1"/>
    </source>
</evidence>
<feature type="compositionally biased region" description="Polar residues" evidence="1">
    <location>
        <begin position="111"/>
        <end position="147"/>
    </location>
</feature>
<evidence type="ECO:0000313" key="3">
    <source>
        <dbReference type="Proteomes" id="UP001303046"/>
    </source>
</evidence>
<proteinExistence type="predicted"/>
<feature type="region of interest" description="Disordered" evidence="1">
    <location>
        <begin position="40"/>
        <end position="61"/>
    </location>
</feature>
<comment type="caution">
    <text evidence="2">The sequence shown here is derived from an EMBL/GenBank/DDBJ whole genome shotgun (WGS) entry which is preliminary data.</text>
</comment>